<sequence length="226" mass="26597">MYTTDHTNQIASYTAKLLRDRFGKGPESIHVSANKQCVMLHLRNFIGPVEQFLLNQKEEQVFRYTRELMMQSLLPELEAYLEQEMDMKIDDLYYDWGLHDASGIIVGLLANHSRSSETYNGRDEVHNQIKRVTSIVQKKPERVYSWWVNPKTLIVVREGLLILLEKEMIQLGYDEVLRTTKRKLEKRYFEEEASISTAVGRKLSEIYVDWDFDRNKSVIVCLFKDP</sequence>
<gene>
    <name evidence="2" type="ORF">P9847_17625</name>
</gene>
<protein>
    <submittedName>
        <fullName evidence="2">Na-translocating system protein MpsC family protein</fullName>
    </submittedName>
</protein>
<evidence type="ECO:0000313" key="2">
    <source>
        <dbReference type="EMBL" id="MED5019133.1"/>
    </source>
</evidence>
<name>A0ABU6PW78_9BACL</name>
<dbReference type="Proteomes" id="UP001343257">
    <property type="component" value="Unassembled WGS sequence"/>
</dbReference>
<dbReference type="EMBL" id="JARTLD010000044">
    <property type="protein sequence ID" value="MED5019133.1"/>
    <property type="molecule type" value="Genomic_DNA"/>
</dbReference>
<reference evidence="2 3" key="1">
    <citation type="submission" date="2023-03" db="EMBL/GenBank/DDBJ databases">
        <title>Bacillus Genome Sequencing.</title>
        <authorList>
            <person name="Dunlap C."/>
        </authorList>
    </citation>
    <scope>NUCLEOTIDE SEQUENCE [LARGE SCALE GENOMIC DNA]</scope>
    <source>
        <strain evidence="2 3">NRS-52</strain>
    </source>
</reference>
<dbReference type="Pfam" id="PF10057">
    <property type="entry name" value="MpsC"/>
    <property type="match status" value="1"/>
</dbReference>
<accession>A0ABU6PW78</accession>
<dbReference type="InterPro" id="IPR018745">
    <property type="entry name" value="MpsC"/>
</dbReference>
<feature type="domain" description="Na+-translocating membrane potential-generating system MpsC" evidence="1">
    <location>
        <begin position="8"/>
        <end position="110"/>
    </location>
</feature>
<dbReference type="RefSeq" id="WP_328279886.1">
    <property type="nucleotide sequence ID" value="NZ_JARTLD010000044.1"/>
</dbReference>
<keyword evidence="3" id="KW-1185">Reference proteome</keyword>
<evidence type="ECO:0000259" key="1">
    <source>
        <dbReference type="Pfam" id="PF10057"/>
    </source>
</evidence>
<comment type="caution">
    <text evidence="2">The sequence shown here is derived from an EMBL/GenBank/DDBJ whole genome shotgun (WGS) entry which is preliminary data.</text>
</comment>
<organism evidence="2 3">
    <name type="scientific">Paenibacillus chibensis</name>
    <dbReference type="NCBI Taxonomy" id="59846"/>
    <lineage>
        <taxon>Bacteria</taxon>
        <taxon>Bacillati</taxon>
        <taxon>Bacillota</taxon>
        <taxon>Bacilli</taxon>
        <taxon>Bacillales</taxon>
        <taxon>Paenibacillaceae</taxon>
        <taxon>Paenibacillus</taxon>
    </lineage>
</organism>
<evidence type="ECO:0000313" key="3">
    <source>
        <dbReference type="Proteomes" id="UP001343257"/>
    </source>
</evidence>
<proteinExistence type="predicted"/>